<dbReference type="SUPFAM" id="SSF103473">
    <property type="entry name" value="MFS general substrate transporter"/>
    <property type="match status" value="1"/>
</dbReference>
<dbReference type="PANTHER" id="PTHR23513:SF6">
    <property type="entry name" value="MAJOR FACILITATOR SUPERFAMILY ASSOCIATED DOMAIN-CONTAINING PROTEIN"/>
    <property type="match status" value="1"/>
</dbReference>
<dbReference type="PANTHER" id="PTHR23513">
    <property type="entry name" value="INTEGRAL MEMBRANE EFFLUX PROTEIN-RELATED"/>
    <property type="match status" value="1"/>
</dbReference>
<evidence type="ECO:0000256" key="5">
    <source>
        <dbReference type="ARBA" id="ARBA00023136"/>
    </source>
</evidence>
<geneLocation type="plasmid" evidence="6 7">
    <name>pBS3d</name>
</geneLocation>
<sequence length="416" mass="44266">MIQDANIAPNLAPDHSVSRVRSFFLTSAFFAATGRNAYYVGAIWMLAASASNAGSIALFLALGGISEFVASAPAGYLVDRFDRRSLSIASDVIRIAILLMTSATLVLQEPDYVLYGSVIFFAVADRLYLTASSAMVPSIARSGGLMAFNSLAYVAMQAGNMLAAIATGWLLSARPGTACFLFATGTFAVSMLSMLRAAIRGRIVPDDRCRPTQAPRETSEGEETSRVPSCLVLNYVLIYVMGMLISALMSKFVLKELQGTSLEFGKLEFYWAAGAVISMLILTLRRFSKIDGRATPIIVLLSGVAVAAFYLTRNLDIASALMALLGAGYNLSRVLIDVEIQRLVPSTKLGRAKGWINVVCTGISLLVYAGLAVSGDAHAPSTVFFAFGSGMIAVVAAGYGLHLVKNRASSIRSMPL</sequence>
<dbReference type="GO" id="GO:0005886">
    <property type="term" value="C:plasma membrane"/>
    <property type="evidence" value="ECO:0007669"/>
    <property type="project" value="UniProtKB-SubCell"/>
</dbReference>
<dbReference type="AlphaFoldDB" id="A0A7X6F1G3"/>
<keyword evidence="5" id="KW-0472">Membrane</keyword>
<evidence type="ECO:0000256" key="2">
    <source>
        <dbReference type="ARBA" id="ARBA00022475"/>
    </source>
</evidence>
<comment type="subcellular location">
    <subcellularLocation>
        <location evidence="1">Cell membrane</location>
        <topology evidence="1">Multi-pass membrane protein</topology>
    </subcellularLocation>
</comment>
<dbReference type="KEGG" id="rpha:AMC79_PD00886"/>
<dbReference type="InterPro" id="IPR011701">
    <property type="entry name" value="MFS"/>
</dbReference>
<name>A0A7X6F1G3_9HYPH</name>
<accession>A0A7X6F1G3</accession>
<dbReference type="CDD" id="cd06173">
    <property type="entry name" value="MFS_MefA_like"/>
    <property type="match status" value="1"/>
</dbReference>
<evidence type="ECO:0000256" key="3">
    <source>
        <dbReference type="ARBA" id="ARBA00022692"/>
    </source>
</evidence>
<reference evidence="6 7" key="1">
    <citation type="submission" date="2020-11" db="EMBL/GenBank/DDBJ databases">
        <title>Indigenous Rhizobia Nodulating Common beans in Western Kenya.</title>
        <authorList>
            <person name="Wekesa C.S."/>
            <person name="Oelmueller R."/>
            <person name="Furch A.C."/>
        </authorList>
    </citation>
    <scope>NUCLEOTIDE SEQUENCE [LARGE SCALE GENOMIC DNA]</scope>
    <source>
        <strain evidence="7">BS3</strain>
        <plasmid evidence="6 7">pBS3d</plasmid>
    </source>
</reference>
<dbReference type="Gene3D" id="1.20.1250.20">
    <property type="entry name" value="MFS general substrate transporter like domains"/>
    <property type="match status" value="1"/>
</dbReference>
<evidence type="ECO:0000313" key="7">
    <source>
        <dbReference type="Proteomes" id="UP000540266"/>
    </source>
</evidence>
<protein>
    <submittedName>
        <fullName evidence="6">MFS transporter</fullName>
    </submittedName>
</protein>
<keyword evidence="3" id="KW-0812">Transmembrane</keyword>
<dbReference type="InterPro" id="IPR036259">
    <property type="entry name" value="MFS_trans_sf"/>
</dbReference>
<keyword evidence="6" id="KW-0614">Plasmid</keyword>
<evidence type="ECO:0000256" key="1">
    <source>
        <dbReference type="ARBA" id="ARBA00004651"/>
    </source>
</evidence>
<keyword evidence="4" id="KW-1133">Transmembrane helix</keyword>
<evidence type="ECO:0000313" key="6">
    <source>
        <dbReference type="EMBL" id="QPK12601.1"/>
    </source>
</evidence>
<dbReference type="RefSeq" id="WP_064820492.1">
    <property type="nucleotide sequence ID" value="NZ_CP013531.1"/>
</dbReference>
<evidence type="ECO:0000256" key="4">
    <source>
        <dbReference type="ARBA" id="ARBA00022989"/>
    </source>
</evidence>
<dbReference type="Proteomes" id="UP000540266">
    <property type="component" value="Plasmid pBS3d"/>
</dbReference>
<organism evidence="6 7">
    <name type="scientific">Rhizobium phaseoli</name>
    <dbReference type="NCBI Taxonomy" id="396"/>
    <lineage>
        <taxon>Bacteria</taxon>
        <taxon>Pseudomonadati</taxon>
        <taxon>Pseudomonadota</taxon>
        <taxon>Alphaproteobacteria</taxon>
        <taxon>Hyphomicrobiales</taxon>
        <taxon>Rhizobiaceae</taxon>
        <taxon>Rhizobium/Agrobacterium group</taxon>
        <taxon>Rhizobium</taxon>
    </lineage>
</organism>
<gene>
    <name evidence="6" type="ORF">HER27_031970</name>
</gene>
<keyword evidence="2" id="KW-1003">Cell membrane</keyword>
<proteinExistence type="predicted"/>
<dbReference type="EMBL" id="CP064935">
    <property type="protein sequence ID" value="QPK12601.1"/>
    <property type="molecule type" value="Genomic_DNA"/>
</dbReference>
<dbReference type="GO" id="GO:0022857">
    <property type="term" value="F:transmembrane transporter activity"/>
    <property type="evidence" value="ECO:0007669"/>
    <property type="project" value="InterPro"/>
</dbReference>
<dbReference type="Pfam" id="PF07690">
    <property type="entry name" value="MFS_1"/>
    <property type="match status" value="1"/>
</dbReference>